<dbReference type="RefSeq" id="WP_009780252.1">
    <property type="nucleotide sequence ID" value="NZ_CH672395.1"/>
</dbReference>
<keyword evidence="1" id="KW-1133">Transmembrane helix</keyword>
<dbReference type="eggNOG" id="ENOG5032RJD">
    <property type="taxonomic scope" value="Bacteria"/>
</dbReference>
<dbReference type="OrthoDB" id="1143964at2"/>
<dbReference type="EMBL" id="AANC01000007">
    <property type="protein sequence ID" value="EAQ48749.1"/>
    <property type="molecule type" value="Genomic_DNA"/>
</dbReference>
<keyword evidence="1" id="KW-0812">Transmembrane</keyword>
<accession>A3XNW9</accession>
<keyword evidence="3" id="KW-1185">Reference proteome</keyword>
<gene>
    <name evidence="2" type="ORF">MED217_09380</name>
</gene>
<dbReference type="AlphaFoldDB" id="A3XNW9"/>
<feature type="transmembrane region" description="Helical" evidence="1">
    <location>
        <begin position="84"/>
        <end position="103"/>
    </location>
</feature>
<reference evidence="2 3" key="1">
    <citation type="journal article" date="2007" name="Nature">
        <title>Light stimulates growth of proteorhodopsin-containing marine Flavobacteria.</title>
        <authorList>
            <person name="Gomez-Consarnau L."/>
            <person name="Gonzalez J.M."/>
            <person name="Coll-Llado M."/>
            <person name="Gourdon P."/>
            <person name="Pascher T."/>
            <person name="Neutze R."/>
            <person name="Pedros-Alio C."/>
            <person name="Pinhassi J."/>
        </authorList>
    </citation>
    <scope>NUCLEOTIDE SEQUENCE [LARGE SCALE GENOMIC DNA]</scope>
    <source>
        <strain evidence="2 3">MED217</strain>
    </source>
</reference>
<evidence type="ECO:0000313" key="2">
    <source>
        <dbReference type="EMBL" id="EAQ48749.1"/>
    </source>
</evidence>
<sequence length="143" mass="15909">MTTVKPNRTYWIITTLGLLWNLMGVFAFLGQTFVSGDALSELPPEQVALIESTPQWLTGIFAIATLTGLLGSVFLLLRKSLAVSLFLISLVGVLIQMGYSFFATNALEVYGTVQGLIMPLIVIFIAFYLYFFSKRCSKQRILK</sequence>
<dbReference type="HOGENOM" id="CLU_127076_0_0_10"/>
<evidence type="ECO:0000313" key="3">
    <source>
        <dbReference type="Proteomes" id="UP000001601"/>
    </source>
</evidence>
<protein>
    <recommendedName>
        <fullName evidence="4">Sugar transporter</fullName>
    </recommendedName>
</protein>
<evidence type="ECO:0008006" key="4">
    <source>
        <dbReference type="Google" id="ProtNLM"/>
    </source>
</evidence>
<comment type="caution">
    <text evidence="2">The sequence shown here is derived from an EMBL/GenBank/DDBJ whole genome shotgun (WGS) entry which is preliminary data.</text>
</comment>
<evidence type="ECO:0000256" key="1">
    <source>
        <dbReference type="SAM" id="Phobius"/>
    </source>
</evidence>
<feature type="transmembrane region" description="Helical" evidence="1">
    <location>
        <begin position="54"/>
        <end position="77"/>
    </location>
</feature>
<keyword evidence="1" id="KW-0472">Membrane</keyword>
<organism evidence="2 3">
    <name type="scientific">Leeuwenhoekiella blandensis (strain CECT 7118 / CCUG 51940 / KCTC 22103 / MED217)</name>
    <name type="common">Flavobacterium sp. (strain MED217)</name>
    <dbReference type="NCBI Taxonomy" id="398720"/>
    <lineage>
        <taxon>Bacteria</taxon>
        <taxon>Pseudomonadati</taxon>
        <taxon>Bacteroidota</taxon>
        <taxon>Flavobacteriia</taxon>
        <taxon>Flavobacteriales</taxon>
        <taxon>Flavobacteriaceae</taxon>
        <taxon>Leeuwenhoekiella</taxon>
    </lineage>
</organism>
<name>A3XNW9_LEEBM</name>
<proteinExistence type="predicted"/>
<feature type="transmembrane region" description="Helical" evidence="1">
    <location>
        <begin position="109"/>
        <end position="131"/>
    </location>
</feature>
<feature type="transmembrane region" description="Helical" evidence="1">
    <location>
        <begin position="12"/>
        <end position="34"/>
    </location>
</feature>
<dbReference type="Proteomes" id="UP000001601">
    <property type="component" value="Unassembled WGS sequence"/>
</dbReference>